<evidence type="ECO:0000256" key="1">
    <source>
        <dbReference type="ARBA" id="ARBA00007261"/>
    </source>
</evidence>
<dbReference type="OrthoDB" id="952271at2759"/>
<dbReference type="GO" id="GO:0005739">
    <property type="term" value="C:mitochondrion"/>
    <property type="evidence" value="ECO:0007669"/>
    <property type="project" value="TreeGrafter"/>
</dbReference>
<keyword evidence="3" id="KW-0479">Metal-binding</keyword>
<evidence type="ECO:0000256" key="4">
    <source>
        <dbReference type="ARBA" id="ARBA00022801"/>
    </source>
</evidence>
<dbReference type="EMBL" id="OB660767">
    <property type="protein sequence ID" value="CAD7226177.1"/>
    <property type="molecule type" value="Genomic_DNA"/>
</dbReference>
<dbReference type="Pfam" id="PF05193">
    <property type="entry name" value="Peptidase_M16_C"/>
    <property type="match status" value="1"/>
</dbReference>
<dbReference type="GO" id="GO:0046872">
    <property type="term" value="F:metal ion binding"/>
    <property type="evidence" value="ECO:0007669"/>
    <property type="project" value="UniProtKB-KW"/>
</dbReference>
<dbReference type="FunFam" id="3.30.830.10:FF:000005">
    <property type="entry name" value="nardilysin isoform X1"/>
    <property type="match status" value="1"/>
</dbReference>
<evidence type="ECO:0000256" key="7">
    <source>
        <dbReference type="RuleBase" id="RU004447"/>
    </source>
</evidence>
<gene>
    <name evidence="12" type="ORF">CTOB1V02_LOCUS4101</name>
</gene>
<dbReference type="InterPro" id="IPR001431">
    <property type="entry name" value="Pept_M16_Zn_BS"/>
</dbReference>
<dbReference type="GO" id="GO:0005829">
    <property type="term" value="C:cytosol"/>
    <property type="evidence" value="ECO:0007669"/>
    <property type="project" value="TreeGrafter"/>
</dbReference>
<evidence type="ECO:0000259" key="10">
    <source>
        <dbReference type="Pfam" id="PF16187"/>
    </source>
</evidence>
<evidence type="ECO:0000259" key="8">
    <source>
        <dbReference type="Pfam" id="PF00675"/>
    </source>
</evidence>
<dbReference type="InterPro" id="IPR011765">
    <property type="entry name" value="Pept_M16_N"/>
</dbReference>
<dbReference type="Pfam" id="PF00675">
    <property type="entry name" value="Peptidase_M16"/>
    <property type="match status" value="1"/>
</dbReference>
<reference evidence="12" key="1">
    <citation type="submission" date="2020-11" db="EMBL/GenBank/DDBJ databases">
        <authorList>
            <person name="Tran Van P."/>
        </authorList>
    </citation>
    <scope>NUCLEOTIDE SEQUENCE</scope>
</reference>
<feature type="domain" description="Coenzyme PQQ synthesis protein F-like C-terminal lobe" evidence="11">
    <location>
        <begin position="766"/>
        <end position="864"/>
    </location>
</feature>
<dbReference type="GO" id="GO:0043171">
    <property type="term" value="P:peptide catabolic process"/>
    <property type="evidence" value="ECO:0007669"/>
    <property type="project" value="TreeGrafter"/>
</dbReference>
<dbReference type="InterPro" id="IPR007863">
    <property type="entry name" value="Peptidase_M16_C"/>
</dbReference>
<dbReference type="GO" id="GO:0004222">
    <property type="term" value="F:metalloendopeptidase activity"/>
    <property type="evidence" value="ECO:0007669"/>
    <property type="project" value="InterPro"/>
</dbReference>
<organism evidence="12">
    <name type="scientific">Cyprideis torosa</name>
    <dbReference type="NCBI Taxonomy" id="163714"/>
    <lineage>
        <taxon>Eukaryota</taxon>
        <taxon>Metazoa</taxon>
        <taxon>Ecdysozoa</taxon>
        <taxon>Arthropoda</taxon>
        <taxon>Crustacea</taxon>
        <taxon>Oligostraca</taxon>
        <taxon>Ostracoda</taxon>
        <taxon>Podocopa</taxon>
        <taxon>Podocopida</taxon>
        <taxon>Cytherocopina</taxon>
        <taxon>Cytheroidea</taxon>
        <taxon>Cytherideidae</taxon>
        <taxon>Cyprideis</taxon>
    </lineage>
</organism>
<keyword evidence="6" id="KW-0482">Metalloprotease</keyword>
<dbReference type="InterPro" id="IPR050626">
    <property type="entry name" value="Peptidase_M16"/>
</dbReference>
<comment type="similarity">
    <text evidence="1 7">Belongs to the peptidase M16 family.</text>
</comment>
<dbReference type="AlphaFoldDB" id="A0A7R8W868"/>
<dbReference type="PROSITE" id="PS00143">
    <property type="entry name" value="INSULINASE"/>
    <property type="match status" value="1"/>
</dbReference>
<dbReference type="Pfam" id="PF22456">
    <property type="entry name" value="PqqF-like_C_4"/>
    <property type="match status" value="1"/>
</dbReference>
<keyword evidence="5" id="KW-0862">Zinc</keyword>
<evidence type="ECO:0000256" key="2">
    <source>
        <dbReference type="ARBA" id="ARBA00022670"/>
    </source>
</evidence>
<sequence>MGTSNKFHVDIIKSPRDSCLYRGLVLENGLKVVLISDPNTKVSAAALNVNVGYLSDPDELPGLAHFCEHMLFLGTGKYPAENDYRQFLTRHGGASNAFTRAEETCFYFTIASPFLFPALDRFAQFFLDPLFTESATRRELNAVHSEYVKNLHIDVRRILAVQKLLAKEGHPYRKFSTGNIDTLWNIPQQQGIDTREAVIKFHSKWYSANIMSLAVYGQEGLDELEEEVINTFCDIVNKNVQKPSWPDHPYGPDEVGKILEIVPVRDTRTLSIIFPIPDQIEYYKNAPGSYWAHLIGHEGKGSLLAELKRKGWATMLSAGVYPGATGFSFFKIALDLSSQGFKKTDQIVLLIFQYLNMLREGGMHRWIYNEIKDQAALRFRFKPKATAIHSVKMITTSLQFFPMEECISATYLLSDYDPDVIRPLLSLLQPNNMIVRIVSKDVKDGRTFQQEHYYGAEYYVSNIPADSMESWSTNSSNEAFVLPTPNPFIPSDFDLVELEDDDDTGDEPKIVHNSALLRIWYMADHIYRLPFTHRIEFCIPSVEMTPLHASMTSLLAWLFKDSMTEITYFAKLAGLGYNLYATNYGMILAVSGYSHRLLIFMEAIICRLLTFKATPQRFFVIKDLYLRRLQNFKMIQPHSKAIYFLDYILAERAWSVEEILGCTHEITLKQLNAFISIIFDSVFIEGFVYGNISREKACDVAYCFERRFKSSQCLLPCHLYRLRLIELREGSHMTFYRNHHVHKASCTLAYYQAFQSSVHNNVLIQLVHQIIREPAFTQLRTREQLGYIVHIRVVSACGVKGLAILVQSERPPEYLDLRIEALLAAVRGSLEDMSAQDFQKHIESLAIRRLEKPKTMRGFCVRTWSEIYHRQYFFDRAEQEVSHLRTLQLSDIVDFFDRYLSANSDQRRKLSIYIVSAPLARVRASADEDHDGILEGATLISNVHDFKAEHGLFPRPTPHKPLESFLVRKS</sequence>
<evidence type="ECO:0000259" key="11">
    <source>
        <dbReference type="Pfam" id="PF22456"/>
    </source>
</evidence>
<evidence type="ECO:0000256" key="5">
    <source>
        <dbReference type="ARBA" id="ARBA00022833"/>
    </source>
</evidence>
<evidence type="ECO:0000313" key="12">
    <source>
        <dbReference type="EMBL" id="CAD7226177.1"/>
    </source>
</evidence>
<dbReference type="Pfam" id="PF16187">
    <property type="entry name" value="Peptidase_M16_M"/>
    <property type="match status" value="1"/>
</dbReference>
<evidence type="ECO:0000256" key="3">
    <source>
        <dbReference type="ARBA" id="ARBA00022723"/>
    </source>
</evidence>
<protein>
    <submittedName>
        <fullName evidence="12">Uncharacterized protein</fullName>
    </submittedName>
</protein>
<dbReference type="PANTHER" id="PTHR43690">
    <property type="entry name" value="NARDILYSIN"/>
    <property type="match status" value="1"/>
</dbReference>
<dbReference type="InterPro" id="IPR011249">
    <property type="entry name" value="Metalloenz_LuxS/M16"/>
</dbReference>
<keyword evidence="4" id="KW-0378">Hydrolase</keyword>
<dbReference type="FunFam" id="3.30.830.10:FF:000004">
    <property type="entry name" value="Putative insulin-degrading enzyme"/>
    <property type="match status" value="1"/>
</dbReference>
<name>A0A7R8W868_9CRUS</name>
<dbReference type="Gene3D" id="3.30.830.10">
    <property type="entry name" value="Metalloenzyme, LuxS/M16 peptidase-like"/>
    <property type="match status" value="4"/>
</dbReference>
<feature type="domain" description="Peptidase M16 middle/third" evidence="10">
    <location>
        <begin position="379"/>
        <end position="660"/>
    </location>
</feature>
<evidence type="ECO:0000259" key="9">
    <source>
        <dbReference type="Pfam" id="PF05193"/>
    </source>
</evidence>
<dbReference type="PANTHER" id="PTHR43690:SF18">
    <property type="entry name" value="INSULIN-DEGRADING ENZYME-RELATED"/>
    <property type="match status" value="1"/>
</dbReference>
<keyword evidence="2" id="KW-0645">Protease</keyword>
<feature type="domain" description="Peptidase M16 C-terminal" evidence="9">
    <location>
        <begin position="194"/>
        <end position="374"/>
    </location>
</feature>
<proteinExistence type="inferred from homology"/>
<evidence type="ECO:0000256" key="6">
    <source>
        <dbReference type="ARBA" id="ARBA00023049"/>
    </source>
</evidence>
<dbReference type="InterPro" id="IPR032632">
    <property type="entry name" value="Peptidase_M16_M"/>
</dbReference>
<dbReference type="InterPro" id="IPR054734">
    <property type="entry name" value="PqqF-like_C_4"/>
</dbReference>
<feature type="domain" description="Peptidase M16 N-terminal" evidence="8">
    <location>
        <begin position="31"/>
        <end position="165"/>
    </location>
</feature>
<dbReference type="SUPFAM" id="SSF63411">
    <property type="entry name" value="LuxS/MPP-like metallohydrolase"/>
    <property type="match status" value="4"/>
</dbReference>
<accession>A0A7R8W868</accession>
<dbReference type="GO" id="GO:0051603">
    <property type="term" value="P:proteolysis involved in protein catabolic process"/>
    <property type="evidence" value="ECO:0007669"/>
    <property type="project" value="TreeGrafter"/>
</dbReference>